<evidence type="ECO:0000313" key="2">
    <source>
        <dbReference type="Proteomes" id="UP001162992"/>
    </source>
</evidence>
<proteinExistence type="predicted"/>
<protein>
    <submittedName>
        <fullName evidence="1">Uncharacterized protein</fullName>
    </submittedName>
</protein>
<gene>
    <name evidence="1" type="ORF">O6H91_06G085600</name>
</gene>
<evidence type="ECO:0000313" key="1">
    <source>
        <dbReference type="EMBL" id="KAJ7553154.1"/>
    </source>
</evidence>
<reference evidence="2" key="1">
    <citation type="journal article" date="2024" name="Proc. Natl. Acad. Sci. U.S.A.">
        <title>Extraordinary preservation of gene collinearity over three hundred million years revealed in homosporous lycophytes.</title>
        <authorList>
            <person name="Li C."/>
            <person name="Wickell D."/>
            <person name="Kuo L.Y."/>
            <person name="Chen X."/>
            <person name="Nie B."/>
            <person name="Liao X."/>
            <person name="Peng D."/>
            <person name="Ji J."/>
            <person name="Jenkins J."/>
            <person name="Williams M."/>
            <person name="Shu S."/>
            <person name="Plott C."/>
            <person name="Barry K."/>
            <person name="Rajasekar S."/>
            <person name="Grimwood J."/>
            <person name="Han X."/>
            <person name="Sun S."/>
            <person name="Hou Z."/>
            <person name="He W."/>
            <person name="Dai G."/>
            <person name="Sun C."/>
            <person name="Schmutz J."/>
            <person name="Leebens-Mack J.H."/>
            <person name="Li F.W."/>
            <person name="Wang L."/>
        </authorList>
    </citation>
    <scope>NUCLEOTIDE SEQUENCE [LARGE SCALE GENOMIC DNA]</scope>
    <source>
        <strain evidence="2">cv. PW_Plant_1</strain>
    </source>
</reference>
<sequence>MLGSTKALSSEPQYLQSLTFFCYKFHVFEGKSCTSFSKRVLRIVPRITCPSPAAPTSKHANSSRFREKRRHEALWIETSLDSEWVDTKLCAMSPGAIHGSDTVFCWGVKLTNCVKNGQNRKALDLFQTMQAEGVKPNSLIFVLSLKACANSRALEEGRLIHKQIIESGSGCESNIFLGNGLINMYAKCGRIEEACRVFNNLPARDAVSWNSLLMAYVKHRDGAERALELYSQMQQQHTEADNFTFAGVLQACASMKALEQGKLVHAQFLRSGHKADAFVSTSLMEMYTKCGCIEDAYRVFIYMAVHNVVTWTAMIMGFVQCGKGDRALELFKAMQQQGVEPNSITFMGALNACACLGALDEGKLVHAQIKQRRMESDLYIGSCLINMYTKCGSIADAWVVFNSMPKKDMVSWNIMLMGFGMHGLGNEALRLLEQMLQEGLETNSSTFISLLQACNHAGLVDEGCYFFEFLAPIYGVQAILEHYSSMVDIFGRSGFLNEAEDMIRSMFCLPDACVWMSLLGACTIHGNVEIGERAAKELLQLDPENTSAYVSLSKVYGGSTKFDTSAQIRN</sequence>
<accession>A0ACC2DFN5</accession>
<dbReference type="EMBL" id="CM055097">
    <property type="protein sequence ID" value="KAJ7553154.1"/>
    <property type="molecule type" value="Genomic_DNA"/>
</dbReference>
<keyword evidence="2" id="KW-1185">Reference proteome</keyword>
<name>A0ACC2DFN5_DIPCM</name>
<dbReference type="Proteomes" id="UP001162992">
    <property type="component" value="Chromosome 6"/>
</dbReference>
<comment type="caution">
    <text evidence="1">The sequence shown here is derived from an EMBL/GenBank/DDBJ whole genome shotgun (WGS) entry which is preliminary data.</text>
</comment>
<organism evidence="1 2">
    <name type="scientific">Diphasiastrum complanatum</name>
    <name type="common">Issler's clubmoss</name>
    <name type="synonym">Lycopodium complanatum</name>
    <dbReference type="NCBI Taxonomy" id="34168"/>
    <lineage>
        <taxon>Eukaryota</taxon>
        <taxon>Viridiplantae</taxon>
        <taxon>Streptophyta</taxon>
        <taxon>Embryophyta</taxon>
        <taxon>Tracheophyta</taxon>
        <taxon>Lycopodiopsida</taxon>
        <taxon>Lycopodiales</taxon>
        <taxon>Lycopodiaceae</taxon>
        <taxon>Lycopodioideae</taxon>
        <taxon>Diphasiastrum</taxon>
    </lineage>
</organism>